<comment type="caution">
    <text evidence="4">The sequence shown here is derived from an EMBL/GenBank/DDBJ whole genome shotgun (WGS) entry which is preliminary data.</text>
</comment>
<feature type="transmembrane region" description="Helical" evidence="2">
    <location>
        <begin position="55"/>
        <end position="78"/>
    </location>
</feature>
<evidence type="ECO:0000256" key="1">
    <source>
        <dbReference type="SAM" id="MobiDB-lite"/>
    </source>
</evidence>
<feature type="domain" description="DUF7642" evidence="3">
    <location>
        <begin position="87"/>
        <end position="186"/>
    </location>
</feature>
<dbReference type="EMBL" id="PNBA02000001">
    <property type="protein sequence ID" value="KAG6437598.1"/>
    <property type="molecule type" value="Genomic_DNA"/>
</dbReference>
<gene>
    <name evidence="4" type="ORF">SASPL_102517</name>
</gene>
<feature type="compositionally biased region" description="Basic and acidic residues" evidence="1">
    <location>
        <begin position="1"/>
        <end position="11"/>
    </location>
</feature>
<organism evidence="4">
    <name type="scientific">Salvia splendens</name>
    <name type="common">Scarlet sage</name>
    <dbReference type="NCBI Taxonomy" id="180675"/>
    <lineage>
        <taxon>Eukaryota</taxon>
        <taxon>Viridiplantae</taxon>
        <taxon>Streptophyta</taxon>
        <taxon>Embryophyta</taxon>
        <taxon>Tracheophyta</taxon>
        <taxon>Spermatophyta</taxon>
        <taxon>Magnoliopsida</taxon>
        <taxon>eudicotyledons</taxon>
        <taxon>Gunneridae</taxon>
        <taxon>Pentapetalae</taxon>
        <taxon>asterids</taxon>
        <taxon>lamiids</taxon>
        <taxon>Lamiales</taxon>
        <taxon>Lamiaceae</taxon>
        <taxon>Nepetoideae</taxon>
        <taxon>Mentheae</taxon>
        <taxon>Salviinae</taxon>
        <taxon>Salvia</taxon>
        <taxon>Salvia subgen. Calosphace</taxon>
        <taxon>core Calosphace</taxon>
    </lineage>
</organism>
<proteinExistence type="predicted"/>
<reference evidence="4" key="1">
    <citation type="submission" date="2018-01" db="EMBL/GenBank/DDBJ databases">
        <authorList>
            <person name="Mao J.F."/>
        </authorList>
    </citation>
    <scope>NUCLEOTIDE SEQUENCE</scope>
    <source>
        <strain evidence="4">Huo1</strain>
        <tissue evidence="4">Leaf</tissue>
    </source>
</reference>
<keyword evidence="2" id="KW-0472">Membrane</keyword>
<sequence length="248" mass="27635">MLMGHAERLGSDKNLLPSDSGSELDVDEGADNHLRVLYAASFNELASKHVNYDTIIWLSISLLLVLAWGVGIIMLLYLPYRRYVLHRDIASRKLYVTSEEIVYKVSRPSYIPFLSNRNVEKHVPLPLMIDVIIEQGWLQSLYGLHTFRVESIVHGKAAPVDELQVQGLSNPGLLRKVIITQASKAIQDTGISWDPNIIVNSSESMFRMESLTLGPAVLRSPLSKSKKVVEVENHCAGSDHVSSDHHGS</sequence>
<protein>
    <recommendedName>
        <fullName evidence="3">DUF7642 domain-containing protein</fullName>
    </recommendedName>
</protein>
<evidence type="ECO:0000313" key="4">
    <source>
        <dbReference type="EMBL" id="KAG6437598.1"/>
    </source>
</evidence>
<name>A0A8X8YXL6_SALSN</name>
<reference evidence="4" key="2">
    <citation type="submission" date="2020-08" db="EMBL/GenBank/DDBJ databases">
        <title>Plant Genome Project.</title>
        <authorList>
            <person name="Zhang R.-G."/>
        </authorList>
    </citation>
    <scope>NUCLEOTIDE SEQUENCE</scope>
    <source>
        <strain evidence="4">Huo1</strain>
        <tissue evidence="4">Leaf</tissue>
    </source>
</reference>
<evidence type="ECO:0000256" key="2">
    <source>
        <dbReference type="SAM" id="Phobius"/>
    </source>
</evidence>
<dbReference type="Proteomes" id="UP000298416">
    <property type="component" value="Unassembled WGS sequence"/>
</dbReference>
<feature type="region of interest" description="Disordered" evidence="1">
    <location>
        <begin position="1"/>
        <end position="23"/>
    </location>
</feature>
<accession>A0A8X8YXL6</accession>
<dbReference type="InterPro" id="IPR056059">
    <property type="entry name" value="DUF7642"/>
</dbReference>
<evidence type="ECO:0000313" key="5">
    <source>
        <dbReference type="Proteomes" id="UP000298416"/>
    </source>
</evidence>
<evidence type="ECO:0000259" key="3">
    <source>
        <dbReference type="Pfam" id="PF24649"/>
    </source>
</evidence>
<keyword evidence="5" id="KW-1185">Reference proteome</keyword>
<dbReference type="AlphaFoldDB" id="A0A8X8YXL6"/>
<dbReference type="Pfam" id="PF24649">
    <property type="entry name" value="DUF7642"/>
    <property type="match status" value="1"/>
</dbReference>
<dbReference type="PANTHER" id="PTHR35410">
    <property type="entry name" value="EXPRESSED PROTEIN"/>
    <property type="match status" value="1"/>
</dbReference>
<dbReference type="PANTHER" id="PTHR35410:SF2">
    <property type="entry name" value="OS02G0640200 PROTEIN"/>
    <property type="match status" value="1"/>
</dbReference>
<keyword evidence="2" id="KW-1133">Transmembrane helix</keyword>
<keyword evidence="2" id="KW-0812">Transmembrane</keyword>